<accession>A0ACC2NPM1</accession>
<comment type="caution">
    <text evidence="1">The sequence shown here is derived from an EMBL/GenBank/DDBJ whole genome shotgun (WGS) entry which is preliminary data.</text>
</comment>
<name>A0ACC2NPM1_9HYME</name>
<keyword evidence="2" id="KW-1185">Reference proteome</keyword>
<dbReference type="EMBL" id="CM056743">
    <property type="protein sequence ID" value="KAJ8673034.1"/>
    <property type="molecule type" value="Genomic_DNA"/>
</dbReference>
<organism evidence="1 2">
    <name type="scientific">Eretmocerus hayati</name>
    <dbReference type="NCBI Taxonomy" id="131215"/>
    <lineage>
        <taxon>Eukaryota</taxon>
        <taxon>Metazoa</taxon>
        <taxon>Ecdysozoa</taxon>
        <taxon>Arthropoda</taxon>
        <taxon>Hexapoda</taxon>
        <taxon>Insecta</taxon>
        <taxon>Pterygota</taxon>
        <taxon>Neoptera</taxon>
        <taxon>Endopterygota</taxon>
        <taxon>Hymenoptera</taxon>
        <taxon>Apocrita</taxon>
        <taxon>Proctotrupomorpha</taxon>
        <taxon>Chalcidoidea</taxon>
        <taxon>Aphelinidae</taxon>
        <taxon>Aphelininae</taxon>
        <taxon>Eretmocerus</taxon>
    </lineage>
</organism>
<protein>
    <submittedName>
        <fullName evidence="1">Uncharacterized protein</fullName>
    </submittedName>
</protein>
<dbReference type="Proteomes" id="UP001239111">
    <property type="component" value="Chromosome 3"/>
</dbReference>
<evidence type="ECO:0000313" key="1">
    <source>
        <dbReference type="EMBL" id="KAJ8673034.1"/>
    </source>
</evidence>
<evidence type="ECO:0000313" key="2">
    <source>
        <dbReference type="Proteomes" id="UP001239111"/>
    </source>
</evidence>
<proteinExistence type="predicted"/>
<sequence>MGFIIGTTALIFGLCCLGTLFAAERSSRVRRMVKGTPARIDSQPYIVSLQNQDGTHFCAGTIINEQVVLTAAHCILDRKIRVKAGSSYIDSGGTIHQVTGRLTHELYSFNGTDMHHDIALISIEPAITLNNITTKKVELFNVNETVVRDTKAMALGWGATREANENDVVRGSFLGSIAFTFRKYPMDHYYSNHLRRIDLYVVPRAVCQRMFKGTVDKMICAIMHDRSICKGDSGGPLMIQGRQAGVISSCRILNKLGKCSDPDGHAAFTDVGAYREWIDKNVPIIMRPMPKEASWAESLLRPFKRLYHKLVGGDQEANTSARSRLSRVANGPPVNIESYPYVVSIQNTNGIPSCGGTIISENIILTAAHCVESNLQIRAGSSYFDSGGSLHKVIDSVSHKKFDPVNFKNDIGLLKIEPSILLNGLTTQKVKLFMKKNKTNERVNSYAIALGWGATRSPRDGDFDPEDYWDWFKSLFKSYPMDHFQSNQLRSIKLQIFDRICTQFHNDNVENQICAYRLGVNICPGDSGGPLLLGDYQIGISSWSSKECSSPNGLGGYTNVSAYHDWIIEHTKILLEKSKVNSMWECLCGILEDTIIEF</sequence>
<reference evidence="1" key="1">
    <citation type="submission" date="2023-04" db="EMBL/GenBank/DDBJ databases">
        <title>A chromosome-level genome assembly of the parasitoid wasp Eretmocerus hayati.</title>
        <authorList>
            <person name="Zhong Y."/>
            <person name="Liu S."/>
            <person name="Liu Y."/>
        </authorList>
    </citation>
    <scope>NUCLEOTIDE SEQUENCE</scope>
    <source>
        <strain evidence="1">ZJU_SS_LIU_2023</strain>
    </source>
</reference>
<gene>
    <name evidence="1" type="ORF">QAD02_004295</name>
</gene>